<evidence type="ECO:0000313" key="1">
    <source>
        <dbReference type="Proteomes" id="UP000887580"/>
    </source>
</evidence>
<reference evidence="2" key="1">
    <citation type="submission" date="2022-11" db="UniProtKB">
        <authorList>
            <consortium name="WormBaseParasite"/>
        </authorList>
    </citation>
    <scope>IDENTIFICATION</scope>
</reference>
<evidence type="ECO:0000313" key="2">
    <source>
        <dbReference type="WBParaSite" id="PS1159_v2.g3317.t1"/>
    </source>
</evidence>
<dbReference type="WBParaSite" id="PS1159_v2.g3317.t1">
    <property type="protein sequence ID" value="PS1159_v2.g3317.t1"/>
    <property type="gene ID" value="PS1159_v2.g3317"/>
</dbReference>
<organism evidence="1 2">
    <name type="scientific">Panagrolaimus sp. PS1159</name>
    <dbReference type="NCBI Taxonomy" id="55785"/>
    <lineage>
        <taxon>Eukaryota</taxon>
        <taxon>Metazoa</taxon>
        <taxon>Ecdysozoa</taxon>
        <taxon>Nematoda</taxon>
        <taxon>Chromadorea</taxon>
        <taxon>Rhabditida</taxon>
        <taxon>Tylenchina</taxon>
        <taxon>Panagrolaimomorpha</taxon>
        <taxon>Panagrolaimoidea</taxon>
        <taxon>Panagrolaimidae</taxon>
        <taxon>Panagrolaimus</taxon>
    </lineage>
</organism>
<accession>A0AC35GAS1</accession>
<name>A0AC35GAS1_9BILA</name>
<proteinExistence type="predicted"/>
<sequence>MLSGSSNPPTMSTADRLTESGYVYLNRYSWFKYLSYIRTIFGVITVFIAFSAGLDALFSISSAPLGVYLIVISIPMFLLEFGRIIRMCCGTGGSLCQVFSLVLDFDRWRRGLFYCTLAVVCFFPSIATVYGRVAGCFIFICGVLYVGKCFQKKKVSTFIVDPNIVIPPVSTSSSVTPRIF</sequence>
<dbReference type="Proteomes" id="UP000887580">
    <property type="component" value="Unplaced"/>
</dbReference>
<protein>
    <submittedName>
        <fullName evidence="2">COPI associated protein</fullName>
    </submittedName>
</protein>